<sequence>MDILINASDYITLNAIIAIFAAGLFGLFVGAIPGLTATMAVALLVPFTFFMDPIPALAMMISVGASTIYAGDIPGVLLRIPGTPASAAYVDDSYALSQQGKTNYVLGLGLSTSVIGGIIGAIVLTFASPLLASFAMKFSSFEYTWLALLGLSCSTLISGQYVVKSLMALLLGLVLATVGYDEFTGQPRFTFGQVALLEGISFIPAMIGMFAIANAIEYYANRHRDNSPSPRVTSKSVEKSSFNILSGVRPALKKNRLGIARSSAIGTLIGVLPGAGADIAAWISYAVAKKFSRQPEKYGKGSEEAVINASSSNNASLAGSYIPTLVFGIPGDSVAAIVIGVLYMKDMQPGPSLFIFHPEKLYAIFILFFIANLALLPLALVVVNILKRLISVNKDIVYPVVIVFSIVGAFAMNNSMASVVVMLIMGIVGYFLQKHHYPIAPVILGMVLGPMFEKSLLSSLLKSDGDLMAFIERPISAFLAVLFLLVIVMQAKSIIQVFRNTDSKTPLQ</sequence>
<dbReference type="InterPro" id="IPR002823">
    <property type="entry name" value="DUF112_TM"/>
</dbReference>
<protein>
    <submittedName>
        <fullName evidence="3">C4-dicarboxylate ABC transporter permease</fullName>
    </submittedName>
</protein>
<proteinExistence type="predicted"/>
<evidence type="ECO:0000259" key="2">
    <source>
        <dbReference type="Pfam" id="PF01970"/>
    </source>
</evidence>
<evidence type="ECO:0000313" key="3">
    <source>
        <dbReference type="EMBL" id="KGA35071.1"/>
    </source>
</evidence>
<feature type="transmembrane region" description="Helical" evidence="1">
    <location>
        <begin position="161"/>
        <end position="180"/>
    </location>
</feature>
<organism evidence="3 4">
    <name type="scientific">Pectobacterium brasiliense</name>
    <dbReference type="NCBI Taxonomy" id="180957"/>
    <lineage>
        <taxon>Bacteria</taxon>
        <taxon>Pseudomonadati</taxon>
        <taxon>Pseudomonadota</taxon>
        <taxon>Gammaproteobacteria</taxon>
        <taxon>Enterobacterales</taxon>
        <taxon>Pectobacteriaceae</taxon>
        <taxon>Pectobacterium</taxon>
    </lineage>
</organism>
<dbReference type="PANTHER" id="PTHR35342">
    <property type="entry name" value="TRICARBOXYLIC TRANSPORT PROTEIN"/>
    <property type="match status" value="1"/>
</dbReference>
<dbReference type="PANTHER" id="PTHR35342:SF5">
    <property type="entry name" value="TRICARBOXYLIC TRANSPORT PROTEIN"/>
    <property type="match status" value="1"/>
</dbReference>
<dbReference type="Proteomes" id="UP000029435">
    <property type="component" value="Unassembled WGS sequence"/>
</dbReference>
<feature type="transmembrane region" description="Helical" evidence="1">
    <location>
        <begin position="437"/>
        <end position="457"/>
    </location>
</feature>
<comment type="caution">
    <text evidence="3">The sequence shown here is derived from an EMBL/GenBank/DDBJ whole genome shotgun (WGS) entry which is preliminary data.</text>
</comment>
<dbReference type="AlphaFoldDB" id="A0A0M2F507"/>
<gene>
    <name evidence="3" type="ORF">KU74_00970</name>
</gene>
<keyword evidence="1" id="KW-0472">Membrane</keyword>
<feature type="transmembrane region" description="Helical" evidence="1">
    <location>
        <begin position="363"/>
        <end position="386"/>
    </location>
</feature>
<keyword evidence="1" id="KW-0812">Transmembrane</keyword>
<evidence type="ECO:0000256" key="1">
    <source>
        <dbReference type="SAM" id="Phobius"/>
    </source>
</evidence>
<dbReference type="RefSeq" id="WP_039311577.1">
    <property type="nucleotide sequence ID" value="NZ_JQOD01000001.1"/>
</dbReference>
<dbReference type="EMBL" id="JQOD01000001">
    <property type="protein sequence ID" value="KGA35071.1"/>
    <property type="molecule type" value="Genomic_DNA"/>
</dbReference>
<evidence type="ECO:0000313" key="4">
    <source>
        <dbReference type="Proteomes" id="UP000029435"/>
    </source>
</evidence>
<dbReference type="OrthoDB" id="9781349at2"/>
<name>A0A0M2F507_9GAMM</name>
<feature type="transmembrane region" description="Helical" evidence="1">
    <location>
        <begin position="321"/>
        <end position="343"/>
    </location>
</feature>
<feature type="domain" description="DUF112" evidence="2">
    <location>
        <begin position="16"/>
        <end position="444"/>
    </location>
</feature>
<dbReference type="Pfam" id="PF01970">
    <property type="entry name" value="TctA"/>
    <property type="match status" value="1"/>
</dbReference>
<feature type="transmembrane region" description="Helical" evidence="1">
    <location>
        <begin position="477"/>
        <end position="498"/>
    </location>
</feature>
<accession>A0A0M2F507</accession>
<feature type="transmembrane region" description="Helical" evidence="1">
    <location>
        <begin position="200"/>
        <end position="220"/>
    </location>
</feature>
<keyword evidence="1" id="KW-1133">Transmembrane helix</keyword>
<feature type="transmembrane region" description="Helical" evidence="1">
    <location>
        <begin position="398"/>
        <end position="431"/>
    </location>
</feature>
<reference evidence="3 4" key="1">
    <citation type="submission" date="2014-08" db="EMBL/GenBank/DDBJ databases">
        <title>Genome sequences of NCPPB Pectobacterium isolates.</title>
        <authorList>
            <person name="Glover R.H."/>
            <person name="Sapp M."/>
            <person name="Elphinstone J."/>
        </authorList>
    </citation>
    <scope>NUCLEOTIDE SEQUENCE [LARGE SCALE GENOMIC DNA]</scope>
    <source>
        <strain evidence="3 4">LMG 21372</strain>
    </source>
</reference>
<feature type="transmembrane region" description="Helical" evidence="1">
    <location>
        <begin position="12"/>
        <end position="33"/>
    </location>
</feature>